<reference evidence="8" key="1">
    <citation type="submission" date="2010-06" db="EMBL/GenBank/DDBJ databases">
        <title>Genes for tight adherence of Aggregatibacter actinomycetemcomitans.</title>
        <authorList>
            <person name="Takada K."/>
            <person name="Hirasawa M."/>
        </authorList>
    </citation>
    <scope>NUCLEOTIDE SEQUENCE</scope>
    <source>
        <strain evidence="8">NUM-Aa 4039</strain>
    </source>
</reference>
<evidence type="ECO:0000256" key="6">
    <source>
        <dbReference type="SAM" id="Phobius"/>
    </source>
</evidence>
<evidence type="ECO:0000256" key="1">
    <source>
        <dbReference type="ARBA" id="ARBA00004651"/>
    </source>
</evidence>
<dbReference type="PANTHER" id="PTHR35007:SF2">
    <property type="entry name" value="PILUS ASSEMBLE PROTEIN"/>
    <property type="match status" value="1"/>
</dbReference>
<keyword evidence="5 6" id="KW-0472">Membrane</keyword>
<feature type="transmembrane region" description="Helical" evidence="6">
    <location>
        <begin position="234"/>
        <end position="252"/>
    </location>
</feature>
<evidence type="ECO:0000256" key="4">
    <source>
        <dbReference type="ARBA" id="ARBA00022989"/>
    </source>
</evidence>
<dbReference type="EMBL" id="PCGW01000005">
    <property type="protein sequence ID" value="PHO21068.1"/>
    <property type="molecule type" value="Genomic_DNA"/>
</dbReference>
<keyword evidence="2" id="KW-1003">Cell membrane</keyword>
<dbReference type="RefSeq" id="WP_005542462.1">
    <property type="nucleotide sequence ID" value="NZ_CP016553.1"/>
</dbReference>
<feature type="transmembrane region" description="Helical" evidence="6">
    <location>
        <begin position="67"/>
        <end position="87"/>
    </location>
</feature>
<evidence type="ECO:0000313" key="9">
    <source>
        <dbReference type="EMBL" id="PHO21068.1"/>
    </source>
</evidence>
<keyword evidence="4 6" id="KW-1133">Transmembrane helix</keyword>
<feature type="transmembrane region" description="Helical" evidence="6">
    <location>
        <begin position="6"/>
        <end position="25"/>
    </location>
</feature>
<dbReference type="Proteomes" id="UP000226080">
    <property type="component" value="Unassembled WGS sequence"/>
</dbReference>
<dbReference type="EMBL" id="AB568122">
    <property type="protein sequence ID" value="BAJ19012.1"/>
    <property type="molecule type" value="Genomic_DNA"/>
</dbReference>
<organism evidence="8">
    <name type="scientific">Aggregatibacter actinomycetemcomitans</name>
    <name type="common">Actinobacillus actinomycetemcomitans</name>
    <name type="synonym">Haemophilus actinomycetemcomitans</name>
    <dbReference type="NCBI Taxonomy" id="714"/>
    <lineage>
        <taxon>Bacteria</taxon>
        <taxon>Pseudomonadati</taxon>
        <taxon>Pseudomonadota</taxon>
        <taxon>Gammaproteobacteria</taxon>
        <taxon>Pasteurellales</taxon>
        <taxon>Pasteurellaceae</taxon>
        <taxon>Aggregatibacter</taxon>
    </lineage>
</organism>
<evidence type="ECO:0000259" key="7">
    <source>
        <dbReference type="Pfam" id="PF00482"/>
    </source>
</evidence>
<feature type="transmembrane region" description="Helical" evidence="6">
    <location>
        <begin position="272"/>
        <end position="291"/>
    </location>
</feature>
<dbReference type="PANTHER" id="PTHR35007">
    <property type="entry name" value="INTEGRAL MEMBRANE PROTEIN-RELATED"/>
    <property type="match status" value="1"/>
</dbReference>
<evidence type="ECO:0000256" key="3">
    <source>
        <dbReference type="ARBA" id="ARBA00022692"/>
    </source>
</evidence>
<comment type="subcellular location">
    <subcellularLocation>
        <location evidence="1">Cell membrane</location>
        <topology evidence="1">Multi-pass membrane protein</topology>
    </subcellularLocation>
</comment>
<protein>
    <submittedName>
        <fullName evidence="9">Protein dehydratase</fullName>
    </submittedName>
    <submittedName>
        <fullName evidence="8">TadB</fullName>
    </submittedName>
</protein>
<dbReference type="InterPro" id="IPR018076">
    <property type="entry name" value="T2SS_GspF_dom"/>
</dbReference>
<evidence type="ECO:0000313" key="10">
    <source>
        <dbReference type="Proteomes" id="UP000226080"/>
    </source>
</evidence>
<dbReference type="GO" id="GO:0005886">
    <property type="term" value="C:plasma membrane"/>
    <property type="evidence" value="ECO:0007669"/>
    <property type="project" value="UniProtKB-SubCell"/>
</dbReference>
<dbReference type="Pfam" id="PF00482">
    <property type="entry name" value="T2SSF"/>
    <property type="match status" value="1"/>
</dbReference>
<feature type="transmembrane region" description="Helical" evidence="6">
    <location>
        <begin position="93"/>
        <end position="111"/>
    </location>
</feature>
<dbReference type="AlphaFoldDB" id="E1CIZ2"/>
<keyword evidence="3 6" id="KW-0812">Transmembrane</keyword>
<keyword evidence="10" id="KW-1185">Reference proteome</keyword>
<evidence type="ECO:0000313" key="8">
    <source>
        <dbReference type="EMBL" id="BAJ19012.1"/>
    </source>
</evidence>
<sequence>MNYYLYYAVLTIGGLLFIYTLSSWFSTKRKINEYDASVSRTTSFFRSLKSKVSLWYYHFTKGDKKNLIRNIVISCFIFFAFFVINVAYIHIDRLVFCLIFLVGFVLFIWKLGQYRNKKTFNAMFPEVIQILNAAATSGAGLLQALERCGKDLTGQLGEEFKSIHKRIAIGEDPVSVFEDSYDRYPYKEFYFFITIVRTNLSKGGQIREVISRLGRVIADSNKMEKKKKAMTSEARMSAIIVACFPVGFFFFMQFAMPENFDFLINDPTGRYVLYYVFGSELFGMGIIWWLMRKST</sequence>
<reference evidence="9 10" key="2">
    <citation type="submission" date="2017-10" db="EMBL/GenBank/DDBJ databases">
        <title>Draft genome sequences of Aggregatibacter actinomycetemcomitans strains 310a and 310b.</title>
        <authorList>
            <person name="May A.C."/>
            <person name="Ohta H."/>
            <person name="Maeda H."/>
            <person name="Kokeguchi S."/>
            <person name="Cugini C."/>
        </authorList>
    </citation>
    <scope>NUCLEOTIDE SEQUENCE [LARGE SCALE GENOMIC DNA]</scope>
    <source>
        <strain evidence="9 10">310b</strain>
    </source>
</reference>
<feature type="domain" description="Type II secretion system protein GspF" evidence="7">
    <location>
        <begin position="131"/>
        <end position="252"/>
    </location>
</feature>
<proteinExistence type="predicted"/>
<name>E1CIZ2_AGGAC</name>
<evidence type="ECO:0000256" key="2">
    <source>
        <dbReference type="ARBA" id="ARBA00022475"/>
    </source>
</evidence>
<accession>E1CIZ2</accession>
<evidence type="ECO:0000256" key="5">
    <source>
        <dbReference type="ARBA" id="ARBA00023136"/>
    </source>
</evidence>
<gene>
    <name evidence="8" type="primary">tadB</name>
    <name evidence="9" type="ORF">CQR80_04095</name>
</gene>